<dbReference type="RefSeq" id="WP_144676837.1">
    <property type="nucleotide sequence ID" value="NZ_LK996017.1"/>
</dbReference>
<evidence type="ECO:0000259" key="2">
    <source>
        <dbReference type="Pfam" id="PF11738"/>
    </source>
</evidence>
<dbReference type="Pfam" id="PF11738">
    <property type="entry name" value="DUF3298"/>
    <property type="match status" value="1"/>
</dbReference>
<reference evidence="4" key="1">
    <citation type="submission" date="2014-07" db="EMBL/GenBank/DDBJ databases">
        <authorList>
            <person name="Hornung V.Bastian."/>
        </authorList>
    </citation>
    <scope>NUCLEOTIDE SEQUENCE</scope>
    <source>
        <strain evidence="4">PCE-S</strain>
    </source>
</reference>
<dbReference type="InterPro" id="IPR037126">
    <property type="entry name" value="PdaC/RsiV-like_sf"/>
</dbReference>
<keyword evidence="1" id="KW-0472">Membrane</keyword>
<proteinExistence type="predicted"/>
<protein>
    <submittedName>
        <fullName evidence="4">Anti-sigma-V factor RsiV</fullName>
    </submittedName>
</protein>
<evidence type="ECO:0000259" key="3">
    <source>
        <dbReference type="Pfam" id="PF13786"/>
    </source>
</evidence>
<evidence type="ECO:0000256" key="1">
    <source>
        <dbReference type="SAM" id="Phobius"/>
    </source>
</evidence>
<feature type="transmembrane region" description="Helical" evidence="1">
    <location>
        <begin position="44"/>
        <end position="63"/>
    </location>
</feature>
<dbReference type="EMBL" id="LK996017">
    <property type="protein sequence ID" value="CDX04478.1"/>
    <property type="molecule type" value="Genomic_DNA"/>
</dbReference>
<name>A0A098B6H1_DESHA</name>
<dbReference type="InterPro" id="IPR025436">
    <property type="entry name" value="DUF4179"/>
</dbReference>
<sequence length="302" mass="34165">MDDKQLSQLKDEYHKMPIPKELEQVVQKAIEDGKKKQQRSRLMMGRKIVATAAAAVVVFIGGINVSPTMASVIADVPGMKNIVEVLTFRDYQYDDGWHQANIEVPAISGLEESGLGQALNQKYLEENKKLYEDFMADVEEMKALGDGHLGVDSGYEIKTDNERLLAIGRYVVNTVGSSSTVFKYDTIDKVNQVLITLPSLFKDDSYVQVISDYIVNEMKAKMKADSNLMYWVVTDENKDEENYFEPFTQIKPEQSFYINSDYKLVISFDKYEVGPGVMGMQEFVIPTEVIADLLVSDEYVKP</sequence>
<dbReference type="AlphaFoldDB" id="A0A098B6H1"/>
<keyword evidence="1" id="KW-1133">Transmembrane helix</keyword>
<gene>
    <name evidence="4" type="ORF">DPCES_4592</name>
</gene>
<evidence type="ECO:0000313" key="4">
    <source>
        <dbReference type="EMBL" id="CDX04478.1"/>
    </source>
</evidence>
<keyword evidence="1" id="KW-0812">Transmembrane</keyword>
<dbReference type="Gene3D" id="3.30.565.40">
    <property type="entry name" value="Fervidobacterium nodosum Rt17-B1 like"/>
    <property type="match status" value="1"/>
</dbReference>
<organism evidence="4">
    <name type="scientific">Desulfitobacterium hafniense</name>
    <name type="common">Desulfitobacterium frappieri</name>
    <dbReference type="NCBI Taxonomy" id="49338"/>
    <lineage>
        <taxon>Bacteria</taxon>
        <taxon>Bacillati</taxon>
        <taxon>Bacillota</taxon>
        <taxon>Clostridia</taxon>
        <taxon>Eubacteriales</taxon>
        <taxon>Desulfitobacteriaceae</taxon>
        <taxon>Desulfitobacterium</taxon>
    </lineage>
</organism>
<feature type="domain" description="DUF3298" evidence="2">
    <location>
        <begin position="200"/>
        <end position="287"/>
    </location>
</feature>
<feature type="domain" description="DUF4179" evidence="3">
    <location>
        <begin position="46"/>
        <end position="122"/>
    </location>
</feature>
<dbReference type="InterPro" id="IPR021729">
    <property type="entry name" value="DUF3298"/>
</dbReference>
<accession>A0A098B6H1</accession>
<dbReference type="Pfam" id="PF13786">
    <property type="entry name" value="DUF4179"/>
    <property type="match status" value="1"/>
</dbReference>
<dbReference type="Gene3D" id="3.90.640.20">
    <property type="entry name" value="Heat-shock cognate protein, ATPase"/>
    <property type="match status" value="1"/>
</dbReference>
<dbReference type="PATRIC" id="fig|49338.4.peg.4940"/>